<dbReference type="PRINTS" id="PR00821">
    <property type="entry name" value="TAGLIPASE"/>
</dbReference>
<evidence type="ECO:0000313" key="7">
    <source>
        <dbReference type="Proteomes" id="UP000695000"/>
    </source>
</evidence>
<dbReference type="InterPro" id="IPR000734">
    <property type="entry name" value="TAG_lipase"/>
</dbReference>
<evidence type="ECO:0000256" key="1">
    <source>
        <dbReference type="ARBA" id="ARBA00004613"/>
    </source>
</evidence>
<protein>
    <submittedName>
        <fullName evidence="8">Lipase member H-like</fullName>
    </submittedName>
</protein>
<sequence length="333" mass="36260">MLLQLVLIIAVAYGANGRIVTDEYEVTTDHFVLMASERDGVHLVNLKYQPPNTDVSDKDLMVYLFTRANTREGFQIKAEGFSGAIKSQYFDANKISLFVNHGYGGNYLGGANRAIRDAILSKHDVNVFLVDSAKAREFYTTAVLCAPGVSKREAEFIRKFADFNEVPYDKIHLAGHSLGAHVSGGVGAQLDGKVRSILGLDPALPLFSYNNTETRLDVTDGQFVQVIHTNAGLKGFSSSIGHADYFPNGGGMNQPGCGTDLLGSCAHARVYNLYKESVLTSGFLAKRCDSYENFKAGLCDHNPTSLMGEFPLDTRAKGDYYLDTAAAEPFALI</sequence>
<evidence type="ECO:0000259" key="6">
    <source>
        <dbReference type="Pfam" id="PF00151"/>
    </source>
</evidence>
<gene>
    <name evidence="8" type="primary">LOC108569996</name>
</gene>
<feature type="chain" id="PRO_5045592352" evidence="5">
    <location>
        <begin position="18"/>
        <end position="333"/>
    </location>
</feature>
<dbReference type="InterPro" id="IPR029058">
    <property type="entry name" value="AB_hydrolase_fold"/>
</dbReference>
<dbReference type="Gene3D" id="3.40.50.1820">
    <property type="entry name" value="alpha/beta hydrolase"/>
    <property type="match status" value="1"/>
</dbReference>
<dbReference type="InterPro" id="IPR013818">
    <property type="entry name" value="Lipase"/>
</dbReference>
<evidence type="ECO:0000256" key="2">
    <source>
        <dbReference type="ARBA" id="ARBA00010701"/>
    </source>
</evidence>
<evidence type="ECO:0000256" key="4">
    <source>
        <dbReference type="RuleBase" id="RU004262"/>
    </source>
</evidence>
<keyword evidence="5" id="KW-0732">Signal</keyword>
<feature type="signal peptide" evidence="5">
    <location>
        <begin position="1"/>
        <end position="17"/>
    </location>
</feature>
<keyword evidence="3" id="KW-0964">Secreted</keyword>
<dbReference type="Proteomes" id="UP000695000">
    <property type="component" value="Unplaced"/>
</dbReference>
<evidence type="ECO:0000256" key="3">
    <source>
        <dbReference type="ARBA" id="ARBA00022525"/>
    </source>
</evidence>
<feature type="domain" description="Lipase" evidence="6">
    <location>
        <begin position="48"/>
        <end position="330"/>
    </location>
</feature>
<dbReference type="CDD" id="cd00707">
    <property type="entry name" value="Pancreat_lipase_like"/>
    <property type="match status" value="1"/>
</dbReference>
<dbReference type="RefSeq" id="XP_017787288.1">
    <property type="nucleotide sequence ID" value="XM_017931799.1"/>
</dbReference>
<name>A0ABM1NKD8_NICVS</name>
<dbReference type="Pfam" id="PF00151">
    <property type="entry name" value="Lipase"/>
    <property type="match status" value="1"/>
</dbReference>
<comment type="similarity">
    <text evidence="2 4">Belongs to the AB hydrolase superfamily. Lipase family.</text>
</comment>
<organism evidence="7 8">
    <name type="scientific">Nicrophorus vespilloides</name>
    <name type="common">Boreal carrion beetle</name>
    <dbReference type="NCBI Taxonomy" id="110193"/>
    <lineage>
        <taxon>Eukaryota</taxon>
        <taxon>Metazoa</taxon>
        <taxon>Ecdysozoa</taxon>
        <taxon>Arthropoda</taxon>
        <taxon>Hexapoda</taxon>
        <taxon>Insecta</taxon>
        <taxon>Pterygota</taxon>
        <taxon>Neoptera</taxon>
        <taxon>Endopterygota</taxon>
        <taxon>Coleoptera</taxon>
        <taxon>Polyphaga</taxon>
        <taxon>Staphyliniformia</taxon>
        <taxon>Silphidae</taxon>
        <taxon>Nicrophorinae</taxon>
        <taxon>Nicrophorus</taxon>
    </lineage>
</organism>
<evidence type="ECO:0000313" key="8">
    <source>
        <dbReference type="RefSeq" id="XP_017787288.1"/>
    </source>
</evidence>
<proteinExistence type="inferred from homology"/>
<keyword evidence="7" id="KW-1185">Reference proteome</keyword>
<accession>A0ABM1NKD8</accession>
<dbReference type="PANTHER" id="PTHR11610">
    <property type="entry name" value="LIPASE"/>
    <property type="match status" value="1"/>
</dbReference>
<evidence type="ECO:0000256" key="5">
    <source>
        <dbReference type="SAM" id="SignalP"/>
    </source>
</evidence>
<dbReference type="PANTHER" id="PTHR11610:SF190">
    <property type="entry name" value="VITELLOGENIN-3-LIKE PROTEIN"/>
    <property type="match status" value="1"/>
</dbReference>
<dbReference type="InterPro" id="IPR033906">
    <property type="entry name" value="Lipase_N"/>
</dbReference>
<dbReference type="SUPFAM" id="SSF53474">
    <property type="entry name" value="alpha/beta-Hydrolases"/>
    <property type="match status" value="1"/>
</dbReference>
<reference evidence="8" key="1">
    <citation type="submission" date="2025-08" db="UniProtKB">
        <authorList>
            <consortium name="RefSeq"/>
        </authorList>
    </citation>
    <scope>IDENTIFICATION</scope>
    <source>
        <tissue evidence="8">Whole Larva</tissue>
    </source>
</reference>
<dbReference type="GeneID" id="108569996"/>
<comment type="subcellular location">
    <subcellularLocation>
        <location evidence="1">Secreted</location>
    </subcellularLocation>
</comment>